<gene>
    <name evidence="8" type="ORF">CGLY_15390</name>
</gene>
<dbReference type="RefSeq" id="WP_052540427.1">
    <property type="nucleotide sequence ID" value="NZ_CP006842.1"/>
</dbReference>
<dbReference type="Pfam" id="PF00005">
    <property type="entry name" value="ABC_tran"/>
    <property type="match status" value="1"/>
</dbReference>
<keyword evidence="4 5" id="KW-0472">Membrane</keyword>
<dbReference type="Proteomes" id="UP000023703">
    <property type="component" value="Chromosome"/>
</dbReference>
<feature type="transmembrane region" description="Helical" evidence="5">
    <location>
        <begin position="181"/>
        <end position="200"/>
    </location>
</feature>
<proteinExistence type="predicted"/>
<dbReference type="InterPro" id="IPR017871">
    <property type="entry name" value="ABC_transporter-like_CS"/>
</dbReference>
<evidence type="ECO:0000256" key="5">
    <source>
        <dbReference type="SAM" id="Phobius"/>
    </source>
</evidence>
<dbReference type="CDD" id="cd07346">
    <property type="entry name" value="ABC_6TM_exporters"/>
    <property type="match status" value="1"/>
</dbReference>
<dbReference type="InterPro" id="IPR027417">
    <property type="entry name" value="P-loop_NTPase"/>
</dbReference>
<dbReference type="InterPro" id="IPR011527">
    <property type="entry name" value="ABC1_TM_dom"/>
</dbReference>
<dbReference type="GO" id="GO:0016887">
    <property type="term" value="F:ATP hydrolysis activity"/>
    <property type="evidence" value="ECO:0007669"/>
    <property type="project" value="InterPro"/>
</dbReference>
<feature type="transmembrane region" description="Helical" evidence="5">
    <location>
        <begin position="105"/>
        <end position="125"/>
    </location>
</feature>
<keyword evidence="9" id="KW-1185">Reference proteome</keyword>
<feature type="transmembrane region" description="Helical" evidence="5">
    <location>
        <begin position="67"/>
        <end position="85"/>
    </location>
</feature>
<comment type="subcellular location">
    <subcellularLocation>
        <location evidence="1">Cell membrane</location>
        <topology evidence="1">Multi-pass membrane protein</topology>
    </subcellularLocation>
</comment>
<dbReference type="eggNOG" id="COG1132">
    <property type="taxonomic scope" value="Bacteria"/>
</dbReference>
<feature type="domain" description="ABC transporter" evidence="6">
    <location>
        <begin position="490"/>
        <end position="536"/>
    </location>
</feature>
<reference evidence="8 9" key="1">
    <citation type="journal article" date="2015" name="Int. J. Syst. Evol. Microbiol.">
        <title>Revisiting Corynebacterium glyciniphilum (ex Kubota et al., 1972) sp. nov., nom. rev., isolated from putrefied banana.</title>
        <authorList>
            <person name="Al-Dilaimi A."/>
            <person name="Bednarz H."/>
            <person name="Lomker A."/>
            <person name="Niehaus K."/>
            <person name="Kalinowski J."/>
            <person name="Ruckert C."/>
        </authorList>
    </citation>
    <scope>NUCLEOTIDE SEQUENCE [LARGE SCALE GENOMIC DNA]</scope>
    <source>
        <strain evidence="8">AJ 3170</strain>
    </source>
</reference>
<dbReference type="KEGG" id="cgy:CGLY_15390"/>
<dbReference type="SUPFAM" id="SSF52540">
    <property type="entry name" value="P-loop containing nucleoside triphosphate hydrolases"/>
    <property type="match status" value="1"/>
</dbReference>
<evidence type="ECO:0000259" key="6">
    <source>
        <dbReference type="Pfam" id="PF00005"/>
    </source>
</evidence>
<evidence type="ECO:0000313" key="8">
    <source>
        <dbReference type="EMBL" id="AHW65514.1"/>
    </source>
</evidence>
<dbReference type="GO" id="GO:0005886">
    <property type="term" value="C:plasma membrane"/>
    <property type="evidence" value="ECO:0007669"/>
    <property type="project" value="UniProtKB-SubCell"/>
</dbReference>
<dbReference type="EMBL" id="CP006842">
    <property type="protein sequence ID" value="AHW65514.1"/>
    <property type="molecule type" value="Genomic_DNA"/>
</dbReference>
<protein>
    <submittedName>
        <fullName evidence="8">ABC-type transporter, permease subunit</fullName>
    </submittedName>
</protein>
<accession>X5DW07</accession>
<dbReference type="AlphaFoldDB" id="X5DW07"/>
<organism evidence="8 9">
    <name type="scientific">Corynebacterium glyciniphilum AJ 3170</name>
    <dbReference type="NCBI Taxonomy" id="1404245"/>
    <lineage>
        <taxon>Bacteria</taxon>
        <taxon>Bacillati</taxon>
        <taxon>Actinomycetota</taxon>
        <taxon>Actinomycetes</taxon>
        <taxon>Mycobacteriales</taxon>
        <taxon>Corynebacteriaceae</taxon>
        <taxon>Corynebacterium</taxon>
    </lineage>
</organism>
<dbReference type="Gene3D" id="1.20.1560.10">
    <property type="entry name" value="ABC transporter type 1, transmembrane domain"/>
    <property type="match status" value="1"/>
</dbReference>
<name>X5DW07_9CORY</name>
<dbReference type="PANTHER" id="PTHR43394">
    <property type="entry name" value="ATP-DEPENDENT PERMEASE MDL1, MITOCHONDRIAL"/>
    <property type="match status" value="1"/>
</dbReference>
<dbReference type="SUPFAM" id="SSF90123">
    <property type="entry name" value="ABC transporter transmembrane region"/>
    <property type="match status" value="1"/>
</dbReference>
<feature type="transmembrane region" description="Helical" evidence="5">
    <location>
        <begin position="289"/>
        <end position="308"/>
    </location>
</feature>
<evidence type="ECO:0000313" key="9">
    <source>
        <dbReference type="Proteomes" id="UP000023703"/>
    </source>
</evidence>
<dbReference type="InterPro" id="IPR039421">
    <property type="entry name" value="Type_1_exporter"/>
</dbReference>
<dbReference type="STRING" id="1404245.CGLY_15390"/>
<feature type="transmembrane region" description="Helical" evidence="5">
    <location>
        <begin position="206"/>
        <end position="225"/>
    </location>
</feature>
<dbReference type="OrthoDB" id="4966664at2"/>
<evidence type="ECO:0000256" key="1">
    <source>
        <dbReference type="ARBA" id="ARBA00004651"/>
    </source>
</evidence>
<evidence type="ECO:0000256" key="4">
    <source>
        <dbReference type="ARBA" id="ARBA00023136"/>
    </source>
</evidence>
<dbReference type="InterPro" id="IPR036640">
    <property type="entry name" value="ABC1_TM_sf"/>
</dbReference>
<dbReference type="InterPro" id="IPR003439">
    <property type="entry name" value="ABC_transporter-like_ATP-bd"/>
</dbReference>
<dbReference type="Pfam" id="PF00664">
    <property type="entry name" value="ABC_membrane"/>
    <property type="match status" value="1"/>
</dbReference>
<sequence length="584" mass="61162">MPPPKRAAPGTAPATDGEALRSHLFGIRWPLLFQASNTPPAHAVVPYDQTTTPTRFTWRIILGAKKFTLPAAVLLGISQVAGALLPVAAGTTVDRAIATQDTRELILWCFIVISAVLVSSLATRFGSRCGQYGMQAVQHRLRMTVTDRLLHPAGMKGRQLGGADLSIATGDVFRVAFTMQLGVYPVGELVAIVAGGVILLTIAWPLGSAVLVGAPLMLWVMTLAGRPMQRRSKEQQARVAAATGQASDLITGYRTIKGLRAEEISTDRYTRVSQDALEGALTVQNSRGLYFGSMNVVSGVFIAGLTVAATAMAIQGALSIGDLIAVIGVTQFMMNPLTNLPRSVGSIWASGVASAGRVLDLLKTPYADDRRDTGSALDEKVKRLSEKPLGLQSQGFRAAPGELLGIRAGGADARDLVDTLASGARGVTLISGARTVPAETLPVDTYRRYVLASPHNADIFDGTIADNIVPTAAPGGMSDRALYAASCTDIVDGLPAGVDTRVGESGTRLSGGQRQRIALARALAVDAPILVLHDPTTAVDAITEHTIASRLAAVREGRTTVVVSGSATLLAACDRVIDMEGAHG</sequence>
<feature type="domain" description="ABC transmembrane type-1" evidence="7">
    <location>
        <begin position="73"/>
        <end position="337"/>
    </location>
</feature>
<dbReference type="HOGENOM" id="CLU_000604_84_3_11"/>
<evidence type="ECO:0000259" key="7">
    <source>
        <dbReference type="Pfam" id="PF00664"/>
    </source>
</evidence>
<dbReference type="PROSITE" id="PS00211">
    <property type="entry name" value="ABC_TRANSPORTER_1"/>
    <property type="match status" value="1"/>
</dbReference>
<evidence type="ECO:0000256" key="3">
    <source>
        <dbReference type="ARBA" id="ARBA00022989"/>
    </source>
</evidence>
<evidence type="ECO:0000256" key="2">
    <source>
        <dbReference type="ARBA" id="ARBA00022692"/>
    </source>
</evidence>
<dbReference type="Gene3D" id="3.40.50.300">
    <property type="entry name" value="P-loop containing nucleotide triphosphate hydrolases"/>
    <property type="match status" value="1"/>
</dbReference>
<dbReference type="GO" id="GO:0005524">
    <property type="term" value="F:ATP binding"/>
    <property type="evidence" value="ECO:0007669"/>
    <property type="project" value="InterPro"/>
</dbReference>
<keyword evidence="3 5" id="KW-1133">Transmembrane helix</keyword>
<dbReference type="PANTHER" id="PTHR43394:SF1">
    <property type="entry name" value="ATP-BINDING CASSETTE SUB-FAMILY B MEMBER 10, MITOCHONDRIAL"/>
    <property type="match status" value="1"/>
</dbReference>
<keyword evidence="2 5" id="KW-0812">Transmembrane</keyword>
<dbReference type="GO" id="GO:0015421">
    <property type="term" value="F:ABC-type oligopeptide transporter activity"/>
    <property type="evidence" value="ECO:0007669"/>
    <property type="project" value="TreeGrafter"/>
</dbReference>